<reference evidence="2 3" key="1">
    <citation type="submission" date="2018-02" db="EMBL/GenBank/DDBJ databases">
        <title>The draft genome of Phyllobacterium sp. 1N-3.</title>
        <authorList>
            <person name="Liu L."/>
            <person name="Li L."/>
            <person name="Zhang X."/>
            <person name="Wang T."/>
            <person name="Liang L."/>
        </authorList>
    </citation>
    <scope>NUCLEOTIDE SEQUENCE [LARGE SCALE GENOMIC DNA]</scope>
    <source>
        <strain evidence="2 3">1N-3</strain>
    </source>
</reference>
<evidence type="ECO:0000313" key="2">
    <source>
        <dbReference type="EMBL" id="PRD45062.1"/>
    </source>
</evidence>
<sequence>MLLGEGNLSFSVSLAQLAEQNVDMVSTTFEKEVHYSETAAKNARFLRRRGIKVLSGVDATDLTKFFGPVRFDLIVFQFPNVGSREPLYGRNPNHVLVRRVLGSAGSHLSYKGQVAITVVNSPHYDGAFDMDSAAKRNGYEPPRAHPFKFSDYPGYTHVKRKRTA</sequence>
<dbReference type="EMBL" id="PVBR01000002">
    <property type="protein sequence ID" value="PRD45062.1"/>
    <property type="molecule type" value="Genomic_DNA"/>
</dbReference>
<organism evidence="2 3">
    <name type="scientific">Phyllobacterium phragmitis</name>
    <dbReference type="NCBI Taxonomy" id="2670329"/>
    <lineage>
        <taxon>Bacteria</taxon>
        <taxon>Pseudomonadati</taxon>
        <taxon>Pseudomonadota</taxon>
        <taxon>Alphaproteobacteria</taxon>
        <taxon>Hyphomicrobiales</taxon>
        <taxon>Phyllobacteriaceae</taxon>
        <taxon>Phyllobacterium</taxon>
    </lineage>
</organism>
<dbReference type="PANTHER" id="PTHR11538">
    <property type="entry name" value="PHENYLALANYL-TRNA SYNTHETASE"/>
    <property type="match status" value="1"/>
</dbReference>
<dbReference type="GO" id="GO:0070475">
    <property type="term" value="P:rRNA base methylation"/>
    <property type="evidence" value="ECO:0007669"/>
    <property type="project" value="InterPro"/>
</dbReference>
<evidence type="ECO:0000313" key="3">
    <source>
        <dbReference type="Proteomes" id="UP000239434"/>
    </source>
</evidence>
<dbReference type="Proteomes" id="UP000239434">
    <property type="component" value="Unassembled WGS sequence"/>
</dbReference>
<protein>
    <recommendedName>
        <fullName evidence="1">25S rRNA (uridine-N(3))-methyltransferase BMT5-like domain-containing protein</fullName>
    </recommendedName>
</protein>
<proteinExistence type="predicted"/>
<comment type="caution">
    <text evidence="2">The sequence shown here is derived from an EMBL/GenBank/DDBJ whole genome shotgun (WGS) entry which is preliminary data.</text>
</comment>
<evidence type="ECO:0000259" key="1">
    <source>
        <dbReference type="Pfam" id="PF10354"/>
    </source>
</evidence>
<dbReference type="AlphaFoldDB" id="A0A2S9IX13"/>
<accession>A0A2S9IX13</accession>
<dbReference type="Pfam" id="PF10354">
    <property type="entry name" value="BMT5-like"/>
    <property type="match status" value="1"/>
</dbReference>
<keyword evidence="3" id="KW-1185">Reference proteome</keyword>
<dbReference type="GO" id="GO:0005737">
    <property type="term" value="C:cytoplasm"/>
    <property type="evidence" value="ECO:0007669"/>
    <property type="project" value="TreeGrafter"/>
</dbReference>
<name>A0A2S9IX13_9HYPH</name>
<dbReference type="GO" id="GO:0070042">
    <property type="term" value="F:rRNA (uridine-N3-)-methyltransferase activity"/>
    <property type="evidence" value="ECO:0007669"/>
    <property type="project" value="InterPro"/>
</dbReference>
<dbReference type="RefSeq" id="WP_105740318.1">
    <property type="nucleotide sequence ID" value="NZ_PVBR01000002.1"/>
</dbReference>
<dbReference type="PANTHER" id="PTHR11538:SF26">
    <property type="entry name" value="FERREDOXIN-FOLD ANTICODON-BINDING DOMAIN-CONTAINING PROTEIN 1"/>
    <property type="match status" value="1"/>
</dbReference>
<gene>
    <name evidence="2" type="ORF">C5748_02200</name>
</gene>
<dbReference type="InterPro" id="IPR019446">
    <property type="entry name" value="BMT5-like"/>
</dbReference>
<feature type="domain" description="25S rRNA (uridine-N(3))-methyltransferase BMT5-like" evidence="1">
    <location>
        <begin position="1"/>
        <end position="158"/>
    </location>
</feature>